<dbReference type="FunFam" id="3.10.290.10:FF:000024">
    <property type="entry name" value="RNA pseudouridine synthase 2 chloroplastic"/>
    <property type="match status" value="1"/>
</dbReference>
<feature type="compositionally biased region" description="Basic and acidic residues" evidence="13">
    <location>
        <begin position="403"/>
        <end position="424"/>
    </location>
</feature>
<dbReference type="GO" id="GO:0000455">
    <property type="term" value="P:enzyme-directed rRNA pseudouridine synthesis"/>
    <property type="evidence" value="ECO:0007669"/>
    <property type="project" value="TreeGrafter"/>
</dbReference>
<comment type="catalytic activity">
    <reaction evidence="1">
        <text>a uridine in RNA = a pseudouridine in RNA</text>
        <dbReference type="Rhea" id="RHEA:48348"/>
        <dbReference type="Rhea" id="RHEA-COMP:12068"/>
        <dbReference type="Rhea" id="RHEA-COMP:12069"/>
        <dbReference type="ChEBI" id="CHEBI:65314"/>
        <dbReference type="ChEBI" id="CHEBI:65315"/>
    </reaction>
</comment>
<dbReference type="GO" id="GO:0009507">
    <property type="term" value="C:chloroplast"/>
    <property type="evidence" value="ECO:0007669"/>
    <property type="project" value="UniProtKB-SubCell"/>
</dbReference>
<keyword evidence="7" id="KW-0809">Transit peptide</keyword>
<dbReference type="Gene3D" id="3.10.290.10">
    <property type="entry name" value="RNA-binding S4 domain"/>
    <property type="match status" value="1"/>
</dbReference>
<dbReference type="InterPro" id="IPR006224">
    <property type="entry name" value="PsdUridine_synth_RluA-like_CS"/>
</dbReference>
<evidence type="ECO:0000313" key="15">
    <source>
        <dbReference type="EMBL" id="KAF8672831.1"/>
    </source>
</evidence>
<evidence type="ECO:0000256" key="5">
    <source>
        <dbReference type="ARBA" id="ARBA00022640"/>
    </source>
</evidence>
<evidence type="ECO:0000256" key="4">
    <source>
        <dbReference type="ARBA" id="ARBA00022528"/>
    </source>
</evidence>
<evidence type="ECO:0000256" key="9">
    <source>
        <dbReference type="ARBA" id="ARBA00073311"/>
    </source>
</evidence>
<evidence type="ECO:0000256" key="11">
    <source>
        <dbReference type="ARBA" id="ARBA00083093"/>
    </source>
</evidence>
<evidence type="ECO:0000256" key="6">
    <source>
        <dbReference type="ARBA" id="ARBA00022884"/>
    </source>
</evidence>
<dbReference type="GO" id="GO:0003723">
    <property type="term" value="F:RNA binding"/>
    <property type="evidence" value="ECO:0007669"/>
    <property type="project" value="UniProtKB-KW"/>
</dbReference>
<evidence type="ECO:0000256" key="1">
    <source>
        <dbReference type="ARBA" id="ARBA00000073"/>
    </source>
</evidence>
<accession>A0A835AQW4</accession>
<dbReference type="AlphaFoldDB" id="A0A835AQW4"/>
<dbReference type="Pfam" id="PF00849">
    <property type="entry name" value="PseudoU_synth_2"/>
    <property type="match status" value="1"/>
</dbReference>
<evidence type="ECO:0000256" key="3">
    <source>
        <dbReference type="ARBA" id="ARBA00010876"/>
    </source>
</evidence>
<evidence type="ECO:0000256" key="13">
    <source>
        <dbReference type="SAM" id="MobiDB-lite"/>
    </source>
</evidence>
<dbReference type="OrthoDB" id="418349at2759"/>
<sequence>MAAATAPPTPAIAAAFSALLRRRAVRSYERTHIYARCVSSNARAEAAGEPEGRSRGLGGTRLEEAVPAGEGRARVDAWISARLGGGGVSRARVQASIRAGLVAVNGRPVSKVSHMVKDGDLVSCTVSELQPLRAEAEDIQLDVVYEDDHVLVVNKPAHMVVHPAPGNANGTLVNAILHHCRISTFTCLARNSTGEECPDSSDDDIDVFDVDQFATEDVTSEVRNALVRPGIVHRLDKGTSGLLVVAKVAMMIWKCPGQNSQRLYWYKVREVFAGGGSALVEWRLETGRTHQIRAHAKYLGIPLLGDETYGGTKSLALSLLRPRTSTQYHSGLSDLISKVDRPCLHAACLGFKHPHSGKILEFSCPPPDDFTEVLGELRRVTLADGQNGDNDFVARQSENTAAEGKDQLPLHRSLRGDDERHIPESTDYTDEPETCCSCILSR</sequence>
<name>A0A835AQW4_9POAL</name>
<dbReference type="InterPro" id="IPR006145">
    <property type="entry name" value="PsdUridine_synth_RsuA/RluA"/>
</dbReference>
<dbReference type="InterPro" id="IPR036986">
    <property type="entry name" value="S4_RNA-bd_sf"/>
</dbReference>
<gene>
    <name evidence="15" type="ORF">HU200_049164</name>
</gene>
<dbReference type="CDD" id="cd02869">
    <property type="entry name" value="PseudoU_synth_RluA_like"/>
    <property type="match status" value="1"/>
</dbReference>
<reference evidence="15" key="1">
    <citation type="submission" date="2020-07" db="EMBL/GenBank/DDBJ databases">
        <title>Genome sequence and genetic diversity analysis of an under-domesticated orphan crop, white fonio (Digitaria exilis).</title>
        <authorList>
            <person name="Bennetzen J.L."/>
            <person name="Chen S."/>
            <person name="Ma X."/>
            <person name="Wang X."/>
            <person name="Yssel A.E.J."/>
            <person name="Chaluvadi S.R."/>
            <person name="Johnson M."/>
            <person name="Gangashetty P."/>
            <person name="Hamidou F."/>
            <person name="Sanogo M.D."/>
            <person name="Zwaenepoel A."/>
            <person name="Wallace J."/>
            <person name="Van De Peer Y."/>
            <person name="Van Deynze A."/>
        </authorList>
    </citation>
    <scope>NUCLEOTIDE SEQUENCE</scope>
    <source>
        <tissue evidence="15">Leaves</tissue>
    </source>
</reference>
<dbReference type="SUPFAM" id="SSF55174">
    <property type="entry name" value="Alpha-L RNA-binding motif"/>
    <property type="match status" value="1"/>
</dbReference>
<dbReference type="Pfam" id="PF01479">
    <property type="entry name" value="S4"/>
    <property type="match status" value="1"/>
</dbReference>
<comment type="caution">
    <text evidence="15">The sequence shown here is derived from an EMBL/GenBank/DDBJ whole genome shotgun (WGS) entry which is preliminary data.</text>
</comment>
<keyword evidence="16" id="KW-1185">Reference proteome</keyword>
<dbReference type="EMBL" id="JACEFO010002216">
    <property type="protein sequence ID" value="KAF8672831.1"/>
    <property type="molecule type" value="Genomic_DNA"/>
</dbReference>
<proteinExistence type="inferred from homology"/>
<dbReference type="InterPro" id="IPR050188">
    <property type="entry name" value="RluA_PseudoU_synthase"/>
</dbReference>
<keyword evidence="5" id="KW-0934">Plastid</keyword>
<dbReference type="InterPro" id="IPR020103">
    <property type="entry name" value="PsdUridine_synth_cat_dom_sf"/>
</dbReference>
<comment type="subcellular location">
    <subcellularLocation>
        <location evidence="2">Plastid</location>
        <location evidence="2">Chloroplast</location>
    </subcellularLocation>
</comment>
<dbReference type="PANTHER" id="PTHR21600">
    <property type="entry name" value="MITOCHONDRIAL RNA PSEUDOURIDINE SYNTHASE"/>
    <property type="match status" value="1"/>
</dbReference>
<keyword evidence="6 12" id="KW-0694">RNA-binding</keyword>
<dbReference type="SUPFAM" id="SSF55120">
    <property type="entry name" value="Pseudouridine synthase"/>
    <property type="match status" value="1"/>
</dbReference>
<evidence type="ECO:0000256" key="7">
    <source>
        <dbReference type="ARBA" id="ARBA00022946"/>
    </source>
</evidence>
<dbReference type="Proteomes" id="UP000636709">
    <property type="component" value="Unassembled WGS sequence"/>
</dbReference>
<dbReference type="Gene3D" id="3.30.2350.10">
    <property type="entry name" value="Pseudouridine synthase"/>
    <property type="match status" value="2"/>
</dbReference>
<evidence type="ECO:0000256" key="8">
    <source>
        <dbReference type="ARBA" id="ARBA00023235"/>
    </source>
</evidence>
<dbReference type="InterPro" id="IPR002942">
    <property type="entry name" value="S4_RNA-bd"/>
</dbReference>
<feature type="domain" description="RNA-binding S4" evidence="14">
    <location>
        <begin position="73"/>
        <end position="137"/>
    </location>
</feature>
<evidence type="ECO:0000256" key="2">
    <source>
        <dbReference type="ARBA" id="ARBA00004229"/>
    </source>
</evidence>
<dbReference type="CDD" id="cd00165">
    <property type="entry name" value="S4"/>
    <property type="match status" value="1"/>
</dbReference>
<evidence type="ECO:0000259" key="14">
    <source>
        <dbReference type="SMART" id="SM00363"/>
    </source>
</evidence>
<organism evidence="15 16">
    <name type="scientific">Digitaria exilis</name>
    <dbReference type="NCBI Taxonomy" id="1010633"/>
    <lineage>
        <taxon>Eukaryota</taxon>
        <taxon>Viridiplantae</taxon>
        <taxon>Streptophyta</taxon>
        <taxon>Embryophyta</taxon>
        <taxon>Tracheophyta</taxon>
        <taxon>Spermatophyta</taxon>
        <taxon>Magnoliopsida</taxon>
        <taxon>Liliopsida</taxon>
        <taxon>Poales</taxon>
        <taxon>Poaceae</taxon>
        <taxon>PACMAD clade</taxon>
        <taxon>Panicoideae</taxon>
        <taxon>Panicodae</taxon>
        <taxon>Paniceae</taxon>
        <taxon>Anthephorinae</taxon>
        <taxon>Digitaria</taxon>
    </lineage>
</organism>
<dbReference type="GO" id="GO:0009982">
    <property type="term" value="F:pseudouridine synthase activity"/>
    <property type="evidence" value="ECO:0007669"/>
    <property type="project" value="InterPro"/>
</dbReference>
<dbReference type="PROSITE" id="PS01129">
    <property type="entry name" value="PSI_RLU"/>
    <property type="match status" value="1"/>
</dbReference>
<evidence type="ECO:0000256" key="10">
    <source>
        <dbReference type="ARBA" id="ARBA00077568"/>
    </source>
</evidence>
<comment type="similarity">
    <text evidence="3">Belongs to the pseudouridine synthase RluA family.</text>
</comment>
<dbReference type="SMART" id="SM00363">
    <property type="entry name" value="S4"/>
    <property type="match status" value="1"/>
</dbReference>
<evidence type="ECO:0000313" key="16">
    <source>
        <dbReference type="Proteomes" id="UP000636709"/>
    </source>
</evidence>
<keyword evidence="8" id="KW-0413">Isomerase</keyword>
<dbReference type="PANTHER" id="PTHR21600:SF87">
    <property type="entry name" value="RNA PSEUDOURIDYLATE SYNTHASE DOMAIN-CONTAINING PROTEIN 1"/>
    <property type="match status" value="1"/>
</dbReference>
<evidence type="ECO:0000256" key="12">
    <source>
        <dbReference type="PROSITE-ProRule" id="PRU00182"/>
    </source>
</evidence>
<dbReference type="PROSITE" id="PS50889">
    <property type="entry name" value="S4"/>
    <property type="match status" value="1"/>
</dbReference>
<keyword evidence="4" id="KW-0150">Chloroplast</keyword>
<protein>
    <recommendedName>
        <fullName evidence="9">RNA pseudouridine synthase 2, chloroplastic</fullName>
    </recommendedName>
    <alternativeName>
        <fullName evidence="11">RNA pseudouridylate synthase 2</fullName>
    </alternativeName>
    <alternativeName>
        <fullName evidence="10">RNA-uridine isomerase 2</fullName>
    </alternativeName>
</protein>
<feature type="region of interest" description="Disordered" evidence="13">
    <location>
        <begin position="400"/>
        <end position="431"/>
    </location>
</feature>